<gene>
    <name evidence="1" type="ORF">R1flu_018267</name>
</gene>
<dbReference type="AlphaFoldDB" id="A0ABD1ZIS7"/>
<name>A0ABD1ZIS7_9MARC</name>
<reference evidence="1 2" key="1">
    <citation type="submission" date="2024-09" db="EMBL/GenBank/DDBJ databases">
        <title>Chromosome-scale assembly of Riccia fluitans.</title>
        <authorList>
            <person name="Paukszto L."/>
            <person name="Sawicki J."/>
            <person name="Karawczyk K."/>
            <person name="Piernik-Szablinska J."/>
            <person name="Szczecinska M."/>
            <person name="Mazdziarz M."/>
        </authorList>
    </citation>
    <scope>NUCLEOTIDE SEQUENCE [LARGE SCALE GENOMIC DNA]</scope>
    <source>
        <strain evidence="1">Rf_01</strain>
        <tissue evidence="1">Aerial parts of the thallus</tissue>
    </source>
</reference>
<accession>A0ABD1ZIS7</accession>
<proteinExistence type="predicted"/>
<sequence>MTRIKAESRRRIHKKQSQLWNHNTLLLLKAILAAAVEVLPLRIFPIPSRGRTCGVQRRECATVFRPSGFDKRRPYRRGSNIHQLPRSWVLTPSCWWRQPRSLHSHPRRGEPAVAEFCEQSARGSSMALQTSNHSDNVTAAQLQVFLMGSELESDWNCHG</sequence>
<organism evidence="1 2">
    <name type="scientific">Riccia fluitans</name>
    <dbReference type="NCBI Taxonomy" id="41844"/>
    <lineage>
        <taxon>Eukaryota</taxon>
        <taxon>Viridiplantae</taxon>
        <taxon>Streptophyta</taxon>
        <taxon>Embryophyta</taxon>
        <taxon>Marchantiophyta</taxon>
        <taxon>Marchantiopsida</taxon>
        <taxon>Marchantiidae</taxon>
        <taxon>Marchantiales</taxon>
        <taxon>Ricciaceae</taxon>
        <taxon>Riccia</taxon>
    </lineage>
</organism>
<dbReference type="EMBL" id="JBHFFA010000001">
    <property type="protein sequence ID" value="KAL2650139.1"/>
    <property type="molecule type" value="Genomic_DNA"/>
</dbReference>
<keyword evidence="2" id="KW-1185">Reference proteome</keyword>
<dbReference type="Proteomes" id="UP001605036">
    <property type="component" value="Unassembled WGS sequence"/>
</dbReference>
<evidence type="ECO:0000313" key="2">
    <source>
        <dbReference type="Proteomes" id="UP001605036"/>
    </source>
</evidence>
<comment type="caution">
    <text evidence="1">The sequence shown here is derived from an EMBL/GenBank/DDBJ whole genome shotgun (WGS) entry which is preliminary data.</text>
</comment>
<evidence type="ECO:0000313" key="1">
    <source>
        <dbReference type="EMBL" id="KAL2650139.1"/>
    </source>
</evidence>
<protein>
    <submittedName>
        <fullName evidence="1">Uncharacterized protein</fullName>
    </submittedName>
</protein>